<dbReference type="EMBL" id="AVOT02012654">
    <property type="protein sequence ID" value="MBW0494605.1"/>
    <property type="molecule type" value="Genomic_DNA"/>
</dbReference>
<dbReference type="AlphaFoldDB" id="A0A9Q3HA32"/>
<dbReference type="Proteomes" id="UP000765509">
    <property type="component" value="Unassembled WGS sequence"/>
</dbReference>
<reference evidence="1" key="1">
    <citation type="submission" date="2021-03" db="EMBL/GenBank/DDBJ databases">
        <title>Draft genome sequence of rust myrtle Austropuccinia psidii MF-1, a brazilian biotype.</title>
        <authorList>
            <person name="Quecine M.C."/>
            <person name="Pachon D.M.R."/>
            <person name="Bonatelli M.L."/>
            <person name="Correr F.H."/>
            <person name="Franceschini L.M."/>
            <person name="Leite T.F."/>
            <person name="Margarido G.R.A."/>
            <person name="Almeida C.A."/>
            <person name="Ferrarezi J.A."/>
            <person name="Labate C.A."/>
        </authorList>
    </citation>
    <scope>NUCLEOTIDE SEQUENCE</scope>
    <source>
        <strain evidence="1">MF-1</strain>
    </source>
</reference>
<evidence type="ECO:0000313" key="1">
    <source>
        <dbReference type="EMBL" id="MBW0494605.1"/>
    </source>
</evidence>
<accession>A0A9Q3HA32</accession>
<protein>
    <submittedName>
        <fullName evidence="1">Uncharacterized protein</fullName>
    </submittedName>
</protein>
<dbReference type="OrthoDB" id="3250101at2759"/>
<organism evidence="1 2">
    <name type="scientific">Austropuccinia psidii MF-1</name>
    <dbReference type="NCBI Taxonomy" id="1389203"/>
    <lineage>
        <taxon>Eukaryota</taxon>
        <taxon>Fungi</taxon>
        <taxon>Dikarya</taxon>
        <taxon>Basidiomycota</taxon>
        <taxon>Pucciniomycotina</taxon>
        <taxon>Pucciniomycetes</taxon>
        <taxon>Pucciniales</taxon>
        <taxon>Sphaerophragmiaceae</taxon>
        <taxon>Austropuccinia</taxon>
    </lineage>
</organism>
<keyword evidence="2" id="KW-1185">Reference proteome</keyword>
<proteinExistence type="predicted"/>
<evidence type="ECO:0000313" key="2">
    <source>
        <dbReference type="Proteomes" id="UP000765509"/>
    </source>
</evidence>
<sequence length="175" mass="19663">MYPLGILDTNLVFPHPAGSLGMKTEIVVMSNCTSQHIILGNDSLNFYGIDINNHKDRYFKIGENKRQKFAFSNMPKQIFVISSVKDTHKEEFVAYQIVEEKINPSLSLKMRHDLIDVLYIYKNAFASDNEPLGAIKGHKADITLNIGRTSPPVLRGPAYLASPRAREALKNISKS</sequence>
<gene>
    <name evidence="1" type="ORF">O181_034320</name>
</gene>
<name>A0A9Q3HA32_9BASI</name>
<comment type="caution">
    <text evidence="1">The sequence shown here is derived from an EMBL/GenBank/DDBJ whole genome shotgun (WGS) entry which is preliminary data.</text>
</comment>